<dbReference type="InterPro" id="IPR050445">
    <property type="entry name" value="Bact_polysacc_biosynth/exp"/>
</dbReference>
<dbReference type="EMBL" id="AP021876">
    <property type="protein sequence ID" value="BBO81356.1"/>
    <property type="molecule type" value="Genomic_DNA"/>
</dbReference>
<dbReference type="Pfam" id="PF10609">
    <property type="entry name" value="ParA"/>
    <property type="match status" value="1"/>
</dbReference>
<dbReference type="GO" id="GO:0005524">
    <property type="term" value="F:ATP binding"/>
    <property type="evidence" value="ECO:0007669"/>
    <property type="project" value="UniProtKB-KW"/>
</dbReference>
<sequence>MGKIHEALEKSGRAKDMKVAATLSQPHPARQANSEIEIKVVPKTKSAEKQPEAIVPEHKLDPHLVAYHSPAGVEAEIFKILRTNILFPKTGAPPRSIMVTSAIPGDGKSFVAANLAISIAQGIEDHVLLMDCDMRRSSIHKSFGFTDNTPGLSDYLDRKQPLESLLKKTVVDKLTILPGGPQPTNPSELLSSQAMKALLKEARSRYNDRYIIVDTPPPQLTAETTALANYIDGIILVIRYASTPKDMIKELIEKLGKEKIIGVVMNDYRIPTTERYGYGKYKKYKKY</sequence>
<protein>
    <submittedName>
        <fullName evidence="3">Polysaccharide biosynthesis protein</fullName>
    </submittedName>
</protein>
<dbReference type="InterPro" id="IPR005702">
    <property type="entry name" value="Wzc-like_C"/>
</dbReference>
<dbReference type="InterPro" id="IPR027417">
    <property type="entry name" value="P-loop_NTPase"/>
</dbReference>
<gene>
    <name evidence="3" type="ORF">DSCO28_19220</name>
</gene>
<keyword evidence="1" id="KW-0547">Nucleotide-binding</keyword>
<accession>A0A5K7ZK00</accession>
<dbReference type="RefSeq" id="WP_155322089.1">
    <property type="nucleotide sequence ID" value="NZ_AP021876.1"/>
</dbReference>
<dbReference type="Gene3D" id="3.40.50.300">
    <property type="entry name" value="P-loop containing nucleotide triphosphate hydrolases"/>
    <property type="match status" value="1"/>
</dbReference>
<dbReference type="GO" id="GO:0005886">
    <property type="term" value="C:plasma membrane"/>
    <property type="evidence" value="ECO:0007669"/>
    <property type="project" value="TreeGrafter"/>
</dbReference>
<dbReference type="GO" id="GO:0004713">
    <property type="term" value="F:protein tyrosine kinase activity"/>
    <property type="evidence" value="ECO:0007669"/>
    <property type="project" value="TreeGrafter"/>
</dbReference>
<evidence type="ECO:0000256" key="2">
    <source>
        <dbReference type="ARBA" id="ARBA00022840"/>
    </source>
</evidence>
<dbReference type="NCBIfam" id="TIGR01007">
    <property type="entry name" value="eps_fam"/>
    <property type="match status" value="1"/>
</dbReference>
<keyword evidence="2" id="KW-0067">ATP-binding</keyword>
<dbReference type="AlphaFoldDB" id="A0A5K7ZK00"/>
<dbReference type="KEGG" id="dov:DSCO28_19220"/>
<evidence type="ECO:0000313" key="4">
    <source>
        <dbReference type="Proteomes" id="UP000425960"/>
    </source>
</evidence>
<reference evidence="3 4" key="1">
    <citation type="submission" date="2019-11" db="EMBL/GenBank/DDBJ databases">
        <title>Comparative genomics of hydrocarbon-degrading Desulfosarcina strains.</title>
        <authorList>
            <person name="Watanabe M."/>
            <person name="Kojima H."/>
            <person name="Fukui M."/>
        </authorList>
    </citation>
    <scope>NUCLEOTIDE SEQUENCE [LARGE SCALE GENOMIC DNA]</scope>
    <source>
        <strain evidence="3 4">28bB2T</strain>
    </source>
</reference>
<dbReference type="SUPFAM" id="SSF52540">
    <property type="entry name" value="P-loop containing nucleoside triphosphate hydrolases"/>
    <property type="match status" value="1"/>
</dbReference>
<dbReference type="PANTHER" id="PTHR32309">
    <property type="entry name" value="TYROSINE-PROTEIN KINASE"/>
    <property type="match status" value="1"/>
</dbReference>
<evidence type="ECO:0000256" key="1">
    <source>
        <dbReference type="ARBA" id="ARBA00022741"/>
    </source>
</evidence>
<dbReference type="InterPro" id="IPR033756">
    <property type="entry name" value="YlxH/NBP35"/>
</dbReference>
<proteinExistence type="predicted"/>
<organism evidence="3 4">
    <name type="scientific">Desulfosarcina ovata subsp. sediminis</name>
    <dbReference type="NCBI Taxonomy" id="885957"/>
    <lineage>
        <taxon>Bacteria</taxon>
        <taxon>Pseudomonadati</taxon>
        <taxon>Thermodesulfobacteriota</taxon>
        <taxon>Desulfobacteria</taxon>
        <taxon>Desulfobacterales</taxon>
        <taxon>Desulfosarcinaceae</taxon>
        <taxon>Desulfosarcina</taxon>
    </lineage>
</organism>
<dbReference type="PANTHER" id="PTHR32309:SF13">
    <property type="entry name" value="FERRIC ENTEROBACTIN TRANSPORT PROTEIN FEPE"/>
    <property type="match status" value="1"/>
</dbReference>
<name>A0A5K7ZK00_9BACT</name>
<dbReference type="Proteomes" id="UP000425960">
    <property type="component" value="Chromosome"/>
</dbReference>
<dbReference type="CDD" id="cd05387">
    <property type="entry name" value="BY-kinase"/>
    <property type="match status" value="1"/>
</dbReference>
<evidence type="ECO:0000313" key="3">
    <source>
        <dbReference type="EMBL" id="BBO81356.1"/>
    </source>
</evidence>